<proteinExistence type="predicted"/>
<gene>
    <name evidence="1" type="ORF">PFLUV_G00032430</name>
</gene>
<protein>
    <submittedName>
        <fullName evidence="1">Uncharacterized protein</fullName>
    </submittedName>
</protein>
<organism evidence="1 2">
    <name type="scientific">Perca fluviatilis</name>
    <name type="common">European perch</name>
    <dbReference type="NCBI Taxonomy" id="8168"/>
    <lineage>
        <taxon>Eukaryota</taxon>
        <taxon>Metazoa</taxon>
        <taxon>Chordata</taxon>
        <taxon>Craniata</taxon>
        <taxon>Vertebrata</taxon>
        <taxon>Euteleostomi</taxon>
        <taxon>Actinopterygii</taxon>
        <taxon>Neopterygii</taxon>
        <taxon>Teleostei</taxon>
        <taxon>Neoteleostei</taxon>
        <taxon>Acanthomorphata</taxon>
        <taxon>Eupercaria</taxon>
        <taxon>Perciformes</taxon>
        <taxon>Percoidei</taxon>
        <taxon>Percidae</taxon>
        <taxon>Percinae</taxon>
        <taxon>Perca</taxon>
    </lineage>
</organism>
<evidence type="ECO:0000313" key="1">
    <source>
        <dbReference type="EMBL" id="KAF1392861.1"/>
    </source>
</evidence>
<accession>A0A6A5EU50</accession>
<dbReference type="AlphaFoldDB" id="A0A6A5EU50"/>
<name>A0A6A5EU50_PERFL</name>
<keyword evidence="2" id="KW-1185">Reference proteome</keyword>
<dbReference type="EMBL" id="VHII01000003">
    <property type="protein sequence ID" value="KAF1392861.1"/>
    <property type="molecule type" value="Genomic_DNA"/>
</dbReference>
<dbReference type="Proteomes" id="UP000465112">
    <property type="component" value="Chromosome 3"/>
</dbReference>
<reference evidence="1 2" key="1">
    <citation type="submission" date="2019-06" db="EMBL/GenBank/DDBJ databases">
        <title>A chromosome-scale genome assembly of the European perch, Perca fluviatilis.</title>
        <authorList>
            <person name="Roques C."/>
            <person name="Zahm M."/>
            <person name="Cabau C."/>
            <person name="Klopp C."/>
            <person name="Bouchez O."/>
            <person name="Donnadieu C."/>
            <person name="Kuhl H."/>
            <person name="Gislard M."/>
            <person name="Guendouz S."/>
            <person name="Journot L."/>
            <person name="Haffray P."/>
            <person name="Bestin A."/>
            <person name="Morvezen R."/>
            <person name="Feron R."/>
            <person name="Wen M."/>
            <person name="Jouanno E."/>
            <person name="Herpin A."/>
            <person name="Schartl M."/>
            <person name="Postlethwait J."/>
            <person name="Schaerlinger B."/>
            <person name="Chardard D."/>
            <person name="Lecocq T."/>
            <person name="Poncet C."/>
            <person name="Jaffrelo L."/>
            <person name="Lampietro C."/>
            <person name="Guiguen Y."/>
        </authorList>
    </citation>
    <scope>NUCLEOTIDE SEQUENCE [LARGE SCALE GENOMIC DNA]</scope>
    <source>
        <tissue evidence="1">Blood</tissue>
    </source>
</reference>
<evidence type="ECO:0000313" key="2">
    <source>
        <dbReference type="Proteomes" id="UP000465112"/>
    </source>
</evidence>
<sequence length="106" mass="11739">MVIKLAAAESSDNSLIYNICSFLPIRLPVSVRTLRAPCQEHSMLEHRQQAAARSSHKGIIPTALRRAEETALKYSTGYKVRKIEVVSGTSHTICCLLQSESRNPDS</sequence>
<comment type="caution">
    <text evidence="1">The sequence shown here is derived from an EMBL/GenBank/DDBJ whole genome shotgun (WGS) entry which is preliminary data.</text>
</comment>